<dbReference type="RefSeq" id="WP_280572800.1">
    <property type="nucleotide sequence ID" value="NZ_JARXRM010000014.1"/>
</dbReference>
<gene>
    <name evidence="2" type="ORF">QFW77_03040</name>
</gene>
<evidence type="ECO:0000256" key="1">
    <source>
        <dbReference type="SAM" id="Phobius"/>
    </source>
</evidence>
<reference evidence="2 3" key="1">
    <citation type="submission" date="2023-04" db="EMBL/GenBank/DDBJ databases">
        <title>Luteimonas endophyticus RD2P54.</title>
        <authorList>
            <person name="Sun J.-Q."/>
        </authorList>
    </citation>
    <scope>NUCLEOTIDE SEQUENCE [LARGE SCALE GENOMIC DNA]</scope>
    <source>
        <strain evidence="2 3">RD2P54</strain>
    </source>
</reference>
<keyword evidence="3" id="KW-1185">Reference proteome</keyword>
<dbReference type="EMBL" id="JARXRM010000014">
    <property type="protein sequence ID" value="MDH5821969.1"/>
    <property type="molecule type" value="Genomic_DNA"/>
</dbReference>
<protein>
    <submittedName>
        <fullName evidence="2">Uncharacterized protein</fullName>
    </submittedName>
</protein>
<sequence>MVLSLDDWSNIAQILATLVTAAGVLVSLWVAVRTLREVQRDRQLRHRPYLAFQPGGYRLPISFKAIGHRIPGVDPRYLETALAHLPKSKESVVLGGEGENGKRTVRHYSELRNYGSGAAINTTVTWVPERIWINGEEFPITPEKLADPLYASDLNHIPAVPRHIEPGKHSELTRLPALIVKDYDRKITQIDGHLLISCWDIFGNEHTTKQEFHFFTHYGDAPAAVHITFSDHTSLEPNNSFMPMPLRGTA</sequence>
<feature type="transmembrane region" description="Helical" evidence="1">
    <location>
        <begin position="12"/>
        <end position="32"/>
    </location>
</feature>
<keyword evidence="1" id="KW-1133">Transmembrane helix</keyword>
<keyword evidence="1" id="KW-0812">Transmembrane</keyword>
<dbReference type="Proteomes" id="UP001156940">
    <property type="component" value="Unassembled WGS sequence"/>
</dbReference>
<keyword evidence="1" id="KW-0472">Membrane</keyword>
<proteinExistence type="predicted"/>
<comment type="caution">
    <text evidence="2">The sequence shown here is derived from an EMBL/GenBank/DDBJ whole genome shotgun (WGS) entry which is preliminary data.</text>
</comment>
<name>A0ABT6J567_9GAMM</name>
<evidence type="ECO:0000313" key="3">
    <source>
        <dbReference type="Proteomes" id="UP001156940"/>
    </source>
</evidence>
<organism evidence="2 3">
    <name type="scientific">Luteimonas endophytica</name>
    <dbReference type="NCBI Taxonomy" id="3042023"/>
    <lineage>
        <taxon>Bacteria</taxon>
        <taxon>Pseudomonadati</taxon>
        <taxon>Pseudomonadota</taxon>
        <taxon>Gammaproteobacteria</taxon>
        <taxon>Lysobacterales</taxon>
        <taxon>Lysobacteraceae</taxon>
        <taxon>Luteimonas</taxon>
    </lineage>
</organism>
<accession>A0ABT6J567</accession>
<evidence type="ECO:0000313" key="2">
    <source>
        <dbReference type="EMBL" id="MDH5821969.1"/>
    </source>
</evidence>